<dbReference type="InterPro" id="IPR006319">
    <property type="entry name" value="PEP_synth"/>
</dbReference>
<evidence type="ECO:0000256" key="13">
    <source>
        <dbReference type="ARBA" id="ARBA00033470"/>
    </source>
</evidence>
<dbReference type="Gene3D" id="3.50.30.10">
    <property type="entry name" value="Phosphohistidine domain"/>
    <property type="match status" value="1"/>
</dbReference>
<dbReference type="InterPro" id="IPR008279">
    <property type="entry name" value="PEP-util_enz_mobile_dom"/>
</dbReference>
<dbReference type="GO" id="GO:0006094">
    <property type="term" value="P:gluconeogenesis"/>
    <property type="evidence" value="ECO:0007669"/>
    <property type="project" value="UniProtKB-UniPathway"/>
</dbReference>
<keyword evidence="18" id="KW-1185">Reference proteome</keyword>
<dbReference type="EC" id="2.7.9.2" evidence="5"/>
<evidence type="ECO:0000313" key="17">
    <source>
        <dbReference type="EMBL" id="ACU90076.1"/>
    </source>
</evidence>
<evidence type="ECO:0000256" key="8">
    <source>
        <dbReference type="ARBA" id="ARBA00022723"/>
    </source>
</evidence>
<dbReference type="HOGENOM" id="CLU_011040_0_0_7"/>
<evidence type="ECO:0000256" key="5">
    <source>
        <dbReference type="ARBA" id="ARBA00011996"/>
    </source>
</evidence>
<keyword evidence="17" id="KW-0670">Pyruvate</keyword>
<dbReference type="Pfam" id="PF00391">
    <property type="entry name" value="PEP-utilizers"/>
    <property type="match status" value="1"/>
</dbReference>
<dbReference type="GO" id="GO:0005524">
    <property type="term" value="F:ATP binding"/>
    <property type="evidence" value="ECO:0007669"/>
    <property type="project" value="UniProtKB-KW"/>
</dbReference>
<evidence type="ECO:0000256" key="2">
    <source>
        <dbReference type="ARBA" id="ARBA00002988"/>
    </source>
</evidence>
<organism evidence="17 18">
    <name type="scientific">Desulfomicrobium baculatum (strain DSM 4028 / VKM B-1378 / X)</name>
    <name type="common">Desulfovibrio baculatus</name>
    <dbReference type="NCBI Taxonomy" id="525897"/>
    <lineage>
        <taxon>Bacteria</taxon>
        <taxon>Pseudomonadati</taxon>
        <taxon>Thermodesulfobacteriota</taxon>
        <taxon>Desulfovibrionia</taxon>
        <taxon>Desulfovibrionales</taxon>
        <taxon>Desulfomicrobiaceae</taxon>
        <taxon>Desulfomicrobium</taxon>
    </lineage>
</organism>
<evidence type="ECO:0000256" key="4">
    <source>
        <dbReference type="ARBA" id="ARBA00007837"/>
    </source>
</evidence>
<dbReference type="eggNOG" id="COG0574">
    <property type="taxonomic scope" value="Bacteria"/>
</dbReference>
<dbReference type="KEGG" id="dba:Dbac_1988"/>
<dbReference type="PANTHER" id="PTHR43030">
    <property type="entry name" value="PHOSPHOENOLPYRUVATE SYNTHASE"/>
    <property type="match status" value="1"/>
</dbReference>
<dbReference type="GO" id="GO:0046872">
    <property type="term" value="F:metal ion binding"/>
    <property type="evidence" value="ECO:0007669"/>
    <property type="project" value="UniProtKB-KW"/>
</dbReference>
<keyword evidence="9" id="KW-0547">Nucleotide-binding</keyword>
<dbReference type="PANTHER" id="PTHR43030:SF1">
    <property type="entry name" value="PHOSPHOENOLPYRUVATE SYNTHASE"/>
    <property type="match status" value="1"/>
</dbReference>
<dbReference type="InterPro" id="IPR013815">
    <property type="entry name" value="ATP_grasp_subdomain_1"/>
</dbReference>
<evidence type="ECO:0000256" key="14">
    <source>
        <dbReference type="ARBA" id="ARBA00047700"/>
    </source>
</evidence>
<evidence type="ECO:0000256" key="6">
    <source>
        <dbReference type="ARBA" id="ARBA00021623"/>
    </source>
</evidence>
<keyword evidence="10 17" id="KW-0418">Kinase</keyword>
<dbReference type="Pfam" id="PF01326">
    <property type="entry name" value="PPDK_N"/>
    <property type="match status" value="1"/>
</dbReference>
<reference evidence="17 18" key="1">
    <citation type="journal article" date="2009" name="Stand. Genomic Sci.">
        <title>Complete genome sequence of Desulfomicrobium baculatum type strain (X).</title>
        <authorList>
            <person name="Copeland A."/>
            <person name="Spring S."/>
            <person name="Goker M."/>
            <person name="Schneider S."/>
            <person name="Lapidus A."/>
            <person name="Del Rio T.G."/>
            <person name="Tice H."/>
            <person name="Cheng J.F."/>
            <person name="Chen F."/>
            <person name="Nolan M."/>
            <person name="Bruce D."/>
            <person name="Goodwin L."/>
            <person name="Pitluck S."/>
            <person name="Ivanova N."/>
            <person name="Mavrommatis K."/>
            <person name="Ovchinnikova G."/>
            <person name="Pati A."/>
            <person name="Chen A."/>
            <person name="Palaniappan K."/>
            <person name="Land M."/>
            <person name="Hauser L."/>
            <person name="Chang Y.J."/>
            <person name="Jeffries C.C."/>
            <person name="Meincke L."/>
            <person name="Sims D."/>
            <person name="Brettin T."/>
            <person name="Detter J.C."/>
            <person name="Han C."/>
            <person name="Chain P."/>
            <person name="Bristow J."/>
            <person name="Eisen J.A."/>
            <person name="Markowitz V."/>
            <person name="Hugenholtz P."/>
            <person name="Kyrpides N.C."/>
            <person name="Klenk H.P."/>
            <person name="Lucas S."/>
        </authorList>
    </citation>
    <scope>NUCLEOTIDE SEQUENCE [LARGE SCALE GENOMIC DNA]</scope>
    <source>
        <strain evidence="18">DSM 4028 / VKM B-1378 / X</strain>
    </source>
</reference>
<evidence type="ECO:0000256" key="12">
    <source>
        <dbReference type="ARBA" id="ARBA00022842"/>
    </source>
</evidence>
<dbReference type="Gene3D" id="3.30.470.20">
    <property type="entry name" value="ATP-grasp fold, B domain"/>
    <property type="match status" value="1"/>
</dbReference>
<protein>
    <recommendedName>
        <fullName evidence="6">Phosphoenolpyruvate synthase</fullName>
        <ecNumber evidence="5">2.7.9.2</ecNumber>
    </recommendedName>
    <alternativeName>
        <fullName evidence="13">Pyruvate, water dikinase</fullName>
    </alternativeName>
</protein>
<sequence>MTASRLLRHWFTRLLAPNRLIREKYEHFKELLDSDAKALDLIADLEAPIYGYDPADVARVRFLTGQLVQAVRDMTTSLYDMNPHAYASLPEALERIAADISVLVTQPPLDFAPPYVLTLDEAADHPDQVGGKAANLAIVRRNGVATPAGFVITASAFARYLRDNDLEKEIEKRFEDVSLSNNDAIVRVTGELQELILAAKVPADIADEILRAVENMNLEGRRLAVRSSALAEDGNISFAGQYASELDVELSDVLAAYKRVLAGKYCPRALAYRVRHGLTDNNTAMAALVLPMVEASAAGVVYTFDPACSAVGGNAVGVYVVGGLAADLVDGSVTPGKHYLTREPEPSILMGCVCESSAAIPDQVLCELGKKAMHLEKVFGQPQDVEWAFGPDGLTILQSRPLQQEQDREAFSAEEIATAMELVSELDCASPGAACGPVHHVSSGADFRGIPKGSVVVTSTLRPALSQFLDRIAAIVAGNGSRASHLASVARERRVPVVVGCEPGILEEGAVVTVDAAAGKIFDRCLPSIMARNEEAEKTHAQVRAENQELASCTVRLSLLDPEDENFTPEGCRSLHDLVRFCHEKSVAEMFSLVDRGGRGLGKSRRLETTLPLVMYVLDLGGGLADSAAEKGPVDVGALSCIPLRALWSGLADERVAWDESQLHVDWEAFDRVSAGIFSKDSRILASYSIIASEYMHLNIRFGYHFSIVDALCGDLPGANYIKFRFKGGGAALPQRMHRLIFVRQVLEYFGYETTIKGDMLDASYMRMPAAETAHALEVLGLVLAVTRLMDVKLADSAEAKSEASLFLQRFFPEERA</sequence>
<comment type="pathway">
    <text evidence="3">Carbohydrate biosynthesis; gluconeogenesis.</text>
</comment>
<feature type="domain" description="Pyruvate phosphate dikinase AMP/ATP-binding" evidence="16">
    <location>
        <begin position="127"/>
        <end position="415"/>
    </location>
</feature>
<dbReference type="OrthoDB" id="9760711at2"/>
<comment type="cofactor">
    <cofactor evidence="1">
        <name>Mg(2+)</name>
        <dbReference type="ChEBI" id="CHEBI:18420"/>
    </cofactor>
</comment>
<gene>
    <name evidence="17" type="ordered locus">Dbac_1988</name>
</gene>
<dbReference type="eggNOG" id="COG1080">
    <property type="taxonomic scope" value="Bacteria"/>
</dbReference>
<comment type="function">
    <text evidence="2">Catalyzes the phosphorylation of pyruvate to phosphoenolpyruvate.</text>
</comment>
<proteinExistence type="inferred from homology"/>
<dbReference type="AlphaFoldDB" id="C7LNA7"/>
<dbReference type="Gene3D" id="3.30.1490.20">
    <property type="entry name" value="ATP-grasp fold, A domain"/>
    <property type="match status" value="1"/>
</dbReference>
<evidence type="ECO:0000313" key="18">
    <source>
        <dbReference type="Proteomes" id="UP000002216"/>
    </source>
</evidence>
<name>C7LNA7_DESBD</name>
<dbReference type="UniPathway" id="UPA00138"/>
<feature type="domain" description="PEP-utilising enzyme mobile" evidence="15">
    <location>
        <begin position="450"/>
        <end position="519"/>
    </location>
</feature>
<evidence type="ECO:0000256" key="3">
    <source>
        <dbReference type="ARBA" id="ARBA00004742"/>
    </source>
</evidence>
<evidence type="ECO:0000259" key="15">
    <source>
        <dbReference type="Pfam" id="PF00391"/>
    </source>
</evidence>
<comment type="similarity">
    <text evidence="4">Belongs to the PEP-utilizing enzyme family.</text>
</comment>
<evidence type="ECO:0000256" key="9">
    <source>
        <dbReference type="ARBA" id="ARBA00022741"/>
    </source>
</evidence>
<evidence type="ECO:0000259" key="16">
    <source>
        <dbReference type="Pfam" id="PF01326"/>
    </source>
</evidence>
<dbReference type="SUPFAM" id="SSF56059">
    <property type="entry name" value="Glutathione synthetase ATP-binding domain-like"/>
    <property type="match status" value="1"/>
</dbReference>
<dbReference type="GO" id="GO:0008986">
    <property type="term" value="F:pyruvate, water dikinase activity"/>
    <property type="evidence" value="ECO:0007669"/>
    <property type="project" value="UniProtKB-EC"/>
</dbReference>
<evidence type="ECO:0000256" key="1">
    <source>
        <dbReference type="ARBA" id="ARBA00001946"/>
    </source>
</evidence>
<keyword evidence="7 17" id="KW-0808">Transferase</keyword>
<accession>C7LNA7</accession>
<keyword evidence="12" id="KW-0460">Magnesium</keyword>
<dbReference type="EMBL" id="CP001629">
    <property type="protein sequence ID" value="ACU90076.1"/>
    <property type="molecule type" value="Genomic_DNA"/>
</dbReference>
<dbReference type="Proteomes" id="UP000002216">
    <property type="component" value="Chromosome"/>
</dbReference>
<dbReference type="InterPro" id="IPR002192">
    <property type="entry name" value="PPDK_AMP/ATP-bd"/>
</dbReference>
<evidence type="ECO:0000256" key="7">
    <source>
        <dbReference type="ARBA" id="ARBA00022679"/>
    </source>
</evidence>
<keyword evidence="11" id="KW-0067">ATP-binding</keyword>
<dbReference type="SUPFAM" id="SSF52009">
    <property type="entry name" value="Phosphohistidine domain"/>
    <property type="match status" value="1"/>
</dbReference>
<dbReference type="InterPro" id="IPR036637">
    <property type="entry name" value="Phosphohistidine_dom_sf"/>
</dbReference>
<dbReference type="RefSeq" id="WP_015774167.1">
    <property type="nucleotide sequence ID" value="NC_013173.1"/>
</dbReference>
<evidence type="ECO:0000256" key="10">
    <source>
        <dbReference type="ARBA" id="ARBA00022777"/>
    </source>
</evidence>
<comment type="catalytic activity">
    <reaction evidence="14">
        <text>pyruvate + ATP + H2O = phosphoenolpyruvate + AMP + phosphate + 2 H(+)</text>
        <dbReference type="Rhea" id="RHEA:11364"/>
        <dbReference type="ChEBI" id="CHEBI:15361"/>
        <dbReference type="ChEBI" id="CHEBI:15377"/>
        <dbReference type="ChEBI" id="CHEBI:15378"/>
        <dbReference type="ChEBI" id="CHEBI:30616"/>
        <dbReference type="ChEBI" id="CHEBI:43474"/>
        <dbReference type="ChEBI" id="CHEBI:58702"/>
        <dbReference type="ChEBI" id="CHEBI:456215"/>
        <dbReference type="EC" id="2.7.9.2"/>
    </reaction>
</comment>
<dbReference type="STRING" id="525897.Dbac_1988"/>
<evidence type="ECO:0000256" key="11">
    <source>
        <dbReference type="ARBA" id="ARBA00022840"/>
    </source>
</evidence>
<keyword evidence="8" id="KW-0479">Metal-binding</keyword>